<reference evidence="1 2" key="1">
    <citation type="submission" date="2018-06" db="EMBL/GenBank/DDBJ databases">
        <title>Draft genome sequence of Burkholderia reimsis strain BE51 isolated from a French agricultural soil.</title>
        <authorList>
            <person name="Esmaeel Q."/>
        </authorList>
    </citation>
    <scope>NUCLEOTIDE SEQUENCE [LARGE SCALE GENOMIC DNA]</scope>
    <source>
        <strain evidence="1 2">BE51</strain>
    </source>
</reference>
<dbReference type="EMBL" id="QMFZ01000026">
    <property type="protein sequence ID" value="RBB35985.1"/>
    <property type="molecule type" value="Genomic_DNA"/>
</dbReference>
<accession>A0A365QP79</accession>
<gene>
    <name evidence="1" type="ORF">DPV79_26940</name>
</gene>
<proteinExistence type="predicted"/>
<evidence type="ECO:0000313" key="2">
    <source>
        <dbReference type="Proteomes" id="UP000252458"/>
    </source>
</evidence>
<keyword evidence="2" id="KW-1185">Reference proteome</keyword>
<dbReference type="Proteomes" id="UP000252458">
    <property type="component" value="Unassembled WGS sequence"/>
</dbReference>
<protein>
    <submittedName>
        <fullName evidence="1">Uncharacterized protein</fullName>
    </submittedName>
</protein>
<dbReference type="AlphaFoldDB" id="A0A365QP79"/>
<organism evidence="1 2">
    <name type="scientific">Burkholderia reimsis</name>
    <dbReference type="NCBI Taxonomy" id="2234132"/>
    <lineage>
        <taxon>Bacteria</taxon>
        <taxon>Pseudomonadati</taxon>
        <taxon>Pseudomonadota</taxon>
        <taxon>Betaproteobacteria</taxon>
        <taxon>Burkholderiales</taxon>
        <taxon>Burkholderiaceae</taxon>
        <taxon>Burkholderia</taxon>
    </lineage>
</organism>
<dbReference type="InterPro" id="IPR045390">
    <property type="entry name" value="ABC-3C_MC3"/>
</dbReference>
<comment type="caution">
    <text evidence="1">The sequence shown here is derived from an EMBL/GenBank/DDBJ whole genome shotgun (WGS) entry which is preliminary data.</text>
</comment>
<dbReference type="RefSeq" id="WP_069263386.1">
    <property type="nucleotide sequence ID" value="NZ_QMFZ01000026.1"/>
</dbReference>
<evidence type="ECO:0000313" key="1">
    <source>
        <dbReference type="EMBL" id="RBB35985.1"/>
    </source>
</evidence>
<name>A0A365QP79_9BURK</name>
<sequence>MMMLIDEVEEIQNPGLGAALIWRFACGYAAEVRQDAAPIAYAFLVIPLLFNKKILETVVKTKKGLRKVEEKLRAEQSILATSQDSALAMRGLSQEAIALALSTGLISVDPDRATFQPRSTSSPAPQGEGATRILQAAERLGHWASQVSLREFCFVFHLEL</sequence>
<dbReference type="Pfam" id="PF20131">
    <property type="entry name" value="MC3"/>
    <property type="match status" value="1"/>
</dbReference>